<sequence>PPPLTPHSYSDAAESLALLLAAGADVDARATSGATPLCFAAQEDAPNAARLLLQHGASPSSRCVSGAPPIPSRFSGYTPLHYCGHYNASRAAKVLVQFGAELEAQDVVGRLPIHVATARGSAEVLKVLLQAGAQVVQEESKGTQTTGVNYVHSVGVVTQVDTGTGMDAEEEGEEEGEEEEGEEEEEEEGEEDGEEGEDDDSVAPPLPDAFSFFPPPPPLNLPPAPPPATTLFAEAGTNTAAPNPLPAAGAINVPPIPNLATAGLGVGPFHSPPTSPLLTSLVPRRPVKSSKPWNCVTQQQIDSCIDLLNLSASAWSPKAHKVFEPNDRRGILEVLRVGKRMEQTTQGIHILDMWPVILSFCGRGWFKPSEGTKSICVGEDEAAGRDAAAGRDSESSSDDAEFTQFSLDAGVGESMGEEE</sequence>
<evidence type="ECO:0000256" key="3">
    <source>
        <dbReference type="PROSITE-ProRule" id="PRU00023"/>
    </source>
</evidence>
<feature type="repeat" description="ANK" evidence="3">
    <location>
        <begin position="108"/>
        <end position="140"/>
    </location>
</feature>
<dbReference type="Pfam" id="PF00023">
    <property type="entry name" value="Ank"/>
    <property type="match status" value="1"/>
</dbReference>
<evidence type="ECO:0000256" key="4">
    <source>
        <dbReference type="SAM" id="MobiDB-lite"/>
    </source>
</evidence>
<feature type="region of interest" description="Disordered" evidence="4">
    <location>
        <begin position="159"/>
        <end position="232"/>
    </location>
</feature>
<keyword evidence="6" id="KW-1185">Reference proteome</keyword>
<proteinExistence type="predicted"/>
<organism evidence="5 6">
    <name type="scientific">Tetraparma gracilis</name>
    <dbReference type="NCBI Taxonomy" id="2962635"/>
    <lineage>
        <taxon>Eukaryota</taxon>
        <taxon>Sar</taxon>
        <taxon>Stramenopiles</taxon>
        <taxon>Ochrophyta</taxon>
        <taxon>Bolidophyceae</taxon>
        <taxon>Parmales</taxon>
        <taxon>Triparmaceae</taxon>
        <taxon>Tetraparma</taxon>
    </lineage>
</organism>
<gene>
    <name evidence="5" type="ORF">TeGR_g1961</name>
</gene>
<evidence type="ECO:0008006" key="7">
    <source>
        <dbReference type="Google" id="ProtNLM"/>
    </source>
</evidence>
<dbReference type="Gene3D" id="1.25.40.20">
    <property type="entry name" value="Ankyrin repeat-containing domain"/>
    <property type="match status" value="2"/>
</dbReference>
<dbReference type="InterPro" id="IPR002110">
    <property type="entry name" value="Ankyrin_rpt"/>
</dbReference>
<feature type="repeat" description="ANK" evidence="3">
    <location>
        <begin position="75"/>
        <end position="107"/>
    </location>
</feature>
<accession>A0ABQ6MQ47</accession>
<dbReference type="PROSITE" id="PS50088">
    <property type="entry name" value="ANK_REPEAT"/>
    <property type="match status" value="3"/>
</dbReference>
<evidence type="ECO:0000313" key="5">
    <source>
        <dbReference type="EMBL" id="GMI29899.1"/>
    </source>
</evidence>
<feature type="region of interest" description="Disordered" evidence="4">
    <location>
        <begin position="382"/>
        <end position="419"/>
    </location>
</feature>
<dbReference type="InterPro" id="IPR036770">
    <property type="entry name" value="Ankyrin_rpt-contain_sf"/>
</dbReference>
<evidence type="ECO:0000256" key="1">
    <source>
        <dbReference type="ARBA" id="ARBA00022737"/>
    </source>
</evidence>
<feature type="non-terminal residue" evidence="5">
    <location>
        <position position="1"/>
    </location>
</feature>
<comment type="caution">
    <text evidence="5">The sequence shown here is derived from an EMBL/GenBank/DDBJ whole genome shotgun (WGS) entry which is preliminary data.</text>
</comment>
<dbReference type="SUPFAM" id="SSF48403">
    <property type="entry name" value="Ankyrin repeat"/>
    <property type="match status" value="1"/>
</dbReference>
<keyword evidence="2 3" id="KW-0040">ANK repeat</keyword>
<name>A0ABQ6MQ47_9STRA</name>
<dbReference type="Pfam" id="PF12796">
    <property type="entry name" value="Ank_2"/>
    <property type="match status" value="1"/>
</dbReference>
<evidence type="ECO:0000313" key="6">
    <source>
        <dbReference type="Proteomes" id="UP001165060"/>
    </source>
</evidence>
<feature type="repeat" description="ANK" evidence="3">
    <location>
        <begin position="32"/>
        <end position="64"/>
    </location>
</feature>
<keyword evidence="1" id="KW-0677">Repeat</keyword>
<reference evidence="5 6" key="1">
    <citation type="journal article" date="2023" name="Commun. Biol.">
        <title>Genome analysis of Parmales, the sister group of diatoms, reveals the evolutionary specialization of diatoms from phago-mixotrophs to photoautotrophs.</title>
        <authorList>
            <person name="Ban H."/>
            <person name="Sato S."/>
            <person name="Yoshikawa S."/>
            <person name="Yamada K."/>
            <person name="Nakamura Y."/>
            <person name="Ichinomiya M."/>
            <person name="Sato N."/>
            <person name="Blanc-Mathieu R."/>
            <person name="Endo H."/>
            <person name="Kuwata A."/>
            <person name="Ogata H."/>
        </authorList>
    </citation>
    <scope>NUCLEOTIDE SEQUENCE [LARGE SCALE GENOMIC DNA]</scope>
</reference>
<dbReference type="PROSITE" id="PS50297">
    <property type="entry name" value="ANK_REP_REGION"/>
    <property type="match status" value="3"/>
</dbReference>
<dbReference type="Proteomes" id="UP001165060">
    <property type="component" value="Unassembled WGS sequence"/>
</dbReference>
<dbReference type="PANTHER" id="PTHR24198:SF165">
    <property type="entry name" value="ANKYRIN REPEAT-CONTAINING PROTEIN-RELATED"/>
    <property type="match status" value="1"/>
</dbReference>
<feature type="compositionally biased region" description="Pro residues" evidence="4">
    <location>
        <begin position="213"/>
        <end position="228"/>
    </location>
</feature>
<feature type="compositionally biased region" description="Basic and acidic residues" evidence="4">
    <location>
        <begin position="382"/>
        <end position="394"/>
    </location>
</feature>
<dbReference type="SMART" id="SM00248">
    <property type="entry name" value="ANK"/>
    <property type="match status" value="3"/>
</dbReference>
<protein>
    <recommendedName>
        <fullName evidence="7">Ankyrin repeat-containing domain protein</fullName>
    </recommendedName>
</protein>
<dbReference type="PANTHER" id="PTHR24198">
    <property type="entry name" value="ANKYRIN REPEAT AND PROTEIN KINASE DOMAIN-CONTAINING PROTEIN"/>
    <property type="match status" value="1"/>
</dbReference>
<dbReference type="EMBL" id="BRYB01000430">
    <property type="protein sequence ID" value="GMI29899.1"/>
    <property type="molecule type" value="Genomic_DNA"/>
</dbReference>
<feature type="compositionally biased region" description="Acidic residues" evidence="4">
    <location>
        <begin position="167"/>
        <end position="201"/>
    </location>
</feature>
<evidence type="ECO:0000256" key="2">
    <source>
        <dbReference type="ARBA" id="ARBA00023043"/>
    </source>
</evidence>